<sequence length="47" mass="5157">MIPVSTDESESDGLVLHRRLSEKELCLLLLIGIAVMMSVTGFVLILN</sequence>
<comment type="caution">
    <text evidence="2">The sequence shown here is derived from an EMBL/GenBank/DDBJ whole genome shotgun (WGS) entry which is preliminary data.</text>
</comment>
<protein>
    <submittedName>
        <fullName evidence="2">Uncharacterized protein</fullName>
    </submittedName>
</protein>
<feature type="transmembrane region" description="Helical" evidence="1">
    <location>
        <begin position="25"/>
        <end position="46"/>
    </location>
</feature>
<dbReference type="eggNOG" id="ENOG502N63P">
    <property type="taxonomic scope" value="Archaea"/>
</dbReference>
<name>L9YXK8_9EURY</name>
<dbReference type="Proteomes" id="UP000011618">
    <property type="component" value="Unassembled WGS sequence"/>
</dbReference>
<dbReference type="AlphaFoldDB" id="L9YXK8"/>
<evidence type="ECO:0000256" key="1">
    <source>
        <dbReference type="SAM" id="Phobius"/>
    </source>
</evidence>
<keyword evidence="1" id="KW-1133">Transmembrane helix</keyword>
<keyword evidence="1" id="KW-0472">Membrane</keyword>
<keyword evidence="1" id="KW-0812">Transmembrane</keyword>
<dbReference type="PATRIC" id="fig|1227495.3.peg.1888"/>
<gene>
    <name evidence="2" type="ORF">C487_09324</name>
</gene>
<evidence type="ECO:0000313" key="2">
    <source>
        <dbReference type="EMBL" id="ELY78217.1"/>
    </source>
</evidence>
<evidence type="ECO:0000313" key="3">
    <source>
        <dbReference type="Proteomes" id="UP000011618"/>
    </source>
</evidence>
<reference evidence="2 3" key="1">
    <citation type="journal article" date="2014" name="PLoS Genet.">
        <title>Phylogenetically driven sequencing of extremely halophilic archaea reveals strategies for static and dynamic osmo-response.</title>
        <authorList>
            <person name="Becker E.A."/>
            <person name="Seitzer P.M."/>
            <person name="Tritt A."/>
            <person name="Larsen D."/>
            <person name="Krusor M."/>
            <person name="Yao A.I."/>
            <person name="Wu D."/>
            <person name="Madern D."/>
            <person name="Eisen J.A."/>
            <person name="Darling A.E."/>
            <person name="Facciotti M.T."/>
        </authorList>
    </citation>
    <scope>NUCLEOTIDE SEQUENCE [LARGE SCALE GENOMIC DNA]</scope>
    <source>
        <strain evidence="2 3">DSM 3751</strain>
    </source>
</reference>
<proteinExistence type="predicted"/>
<accession>L9YXK8</accession>
<dbReference type="EMBL" id="AOII01000046">
    <property type="protein sequence ID" value="ELY78217.1"/>
    <property type="molecule type" value="Genomic_DNA"/>
</dbReference>
<organism evidence="2 3">
    <name type="scientific">Natrinema pallidum DSM 3751</name>
    <dbReference type="NCBI Taxonomy" id="1227495"/>
    <lineage>
        <taxon>Archaea</taxon>
        <taxon>Methanobacteriati</taxon>
        <taxon>Methanobacteriota</taxon>
        <taxon>Stenosarchaea group</taxon>
        <taxon>Halobacteria</taxon>
        <taxon>Halobacteriales</taxon>
        <taxon>Natrialbaceae</taxon>
        <taxon>Natrinema</taxon>
    </lineage>
</organism>